<organism evidence="2 3">
    <name type="scientific">Imtechella halotolerans K1</name>
    <dbReference type="NCBI Taxonomy" id="946077"/>
    <lineage>
        <taxon>Bacteria</taxon>
        <taxon>Pseudomonadati</taxon>
        <taxon>Bacteroidota</taxon>
        <taxon>Flavobacteriia</taxon>
        <taxon>Flavobacteriales</taxon>
        <taxon>Flavobacteriaceae</taxon>
        <taxon>Imtechella</taxon>
    </lineage>
</organism>
<keyword evidence="3" id="KW-1185">Reference proteome</keyword>
<dbReference type="RefSeq" id="WP_008237166.1">
    <property type="nucleotide sequence ID" value="NZ_AJJU01000002.1"/>
</dbReference>
<accession>I0WKJ7</accession>
<dbReference type="PANTHER" id="PTHR47176:SF1">
    <property type="entry name" value="OS04G0577500 PROTEIN"/>
    <property type="match status" value="1"/>
</dbReference>
<dbReference type="SUPFAM" id="SSF51556">
    <property type="entry name" value="Metallo-dependent hydrolases"/>
    <property type="match status" value="1"/>
</dbReference>
<dbReference type="EMBL" id="AJJU01000002">
    <property type="protein sequence ID" value="EID76913.1"/>
    <property type="molecule type" value="Genomic_DNA"/>
</dbReference>
<dbReference type="InterPro" id="IPR001130">
    <property type="entry name" value="TatD-like"/>
</dbReference>
<dbReference type="GO" id="GO:0046872">
    <property type="term" value="F:metal ion binding"/>
    <property type="evidence" value="ECO:0007669"/>
    <property type="project" value="UniProtKB-KW"/>
</dbReference>
<evidence type="ECO:0000313" key="2">
    <source>
        <dbReference type="EMBL" id="EID76913.1"/>
    </source>
</evidence>
<keyword evidence="1" id="KW-0479">Metal-binding</keyword>
<protein>
    <submittedName>
        <fullName evidence="2">Uncharacterized protein</fullName>
    </submittedName>
</protein>
<dbReference type="OrthoDB" id="664222at2"/>
<feature type="binding site" evidence="1">
    <location>
        <position position="176"/>
    </location>
    <ligand>
        <name>a divalent metal cation</name>
        <dbReference type="ChEBI" id="CHEBI:60240"/>
        <label>1</label>
    </ligand>
</feature>
<evidence type="ECO:0000256" key="1">
    <source>
        <dbReference type="PIRSR" id="PIRSR005902-1"/>
    </source>
</evidence>
<dbReference type="PANTHER" id="PTHR47176">
    <property type="entry name" value="OSJNBA0020J04.13 PROTEIN"/>
    <property type="match status" value="1"/>
</dbReference>
<feature type="binding site" evidence="1">
    <location>
        <position position="104"/>
    </location>
    <ligand>
        <name>a divalent metal cation</name>
        <dbReference type="ChEBI" id="CHEBI:60240"/>
        <label>2</label>
    </ligand>
</feature>
<dbReference type="Gene3D" id="3.20.20.140">
    <property type="entry name" value="Metal-dependent hydrolases"/>
    <property type="match status" value="1"/>
</dbReference>
<evidence type="ECO:0000313" key="3">
    <source>
        <dbReference type="Proteomes" id="UP000005938"/>
    </source>
</evidence>
<dbReference type="Proteomes" id="UP000005938">
    <property type="component" value="Unassembled WGS sequence"/>
</dbReference>
<name>I0WKJ7_9FLAO</name>
<sequence length="214" mass="25070">MPFINIHTHHKEKDENTVSIVNQYPKSRFYEGYHSVGIHPWYIDETKLNDDFKRLEQMLLNSNCLAVGECGIDRNIRTNLDLQIEIFKHQIVLSEKYQKPVVIHCVRAYDDIIRLKKEWKPTQPWIIHGFNKKIEVAQPLVKNKIFLSFGKALLSNSAVGNTFANIPFDAFFLETDDAEIMIEEVYTKAIELRSITMDDLKNHLCNQFKTLFLK</sequence>
<dbReference type="PIRSF" id="PIRSF005902">
    <property type="entry name" value="DNase_TatD"/>
    <property type="match status" value="1"/>
</dbReference>
<dbReference type="Pfam" id="PF01026">
    <property type="entry name" value="TatD_DNase"/>
    <property type="match status" value="1"/>
</dbReference>
<dbReference type="GO" id="GO:0016788">
    <property type="term" value="F:hydrolase activity, acting on ester bonds"/>
    <property type="evidence" value="ECO:0007669"/>
    <property type="project" value="InterPro"/>
</dbReference>
<comment type="caution">
    <text evidence="2">The sequence shown here is derived from an EMBL/GenBank/DDBJ whole genome shotgun (WGS) entry which is preliminary data.</text>
</comment>
<dbReference type="InterPro" id="IPR032466">
    <property type="entry name" value="Metal_Hydrolase"/>
</dbReference>
<feature type="binding site" evidence="1">
    <location>
        <position position="69"/>
    </location>
    <ligand>
        <name>a divalent metal cation</name>
        <dbReference type="ChEBI" id="CHEBI:60240"/>
        <label>1</label>
    </ligand>
</feature>
<reference evidence="2 3" key="1">
    <citation type="journal article" date="2012" name="J. Bacteriol.">
        <title>Genome Sequence of the Halotolerant Bacterium Imtechella halotolerans K1T.</title>
        <authorList>
            <person name="Kumar S."/>
            <person name="Vikram S."/>
            <person name="Subramanian S."/>
            <person name="Raghava G.P."/>
            <person name="Pinnaka A.K."/>
        </authorList>
    </citation>
    <scope>NUCLEOTIDE SEQUENCE [LARGE SCALE GENOMIC DNA]</scope>
    <source>
        <strain evidence="2 3">K1</strain>
    </source>
</reference>
<dbReference type="eggNOG" id="COG0084">
    <property type="taxonomic scope" value="Bacteria"/>
</dbReference>
<feature type="binding site" evidence="1">
    <location>
        <position position="128"/>
    </location>
    <ligand>
        <name>a divalent metal cation</name>
        <dbReference type="ChEBI" id="CHEBI:60240"/>
        <label>2</label>
    </ligand>
</feature>
<dbReference type="AlphaFoldDB" id="I0WKJ7"/>
<proteinExistence type="predicted"/>
<gene>
    <name evidence="2" type="ORF">W5A_02780</name>
</gene>
<dbReference type="STRING" id="946077.W5A_02780"/>